<feature type="transmembrane region" description="Helical" evidence="16">
    <location>
        <begin position="156"/>
        <end position="176"/>
    </location>
</feature>
<dbReference type="PROSITE" id="PS50110">
    <property type="entry name" value="RESPONSE_REGULATORY"/>
    <property type="match status" value="1"/>
</dbReference>
<dbReference type="InterPro" id="IPR004358">
    <property type="entry name" value="Sig_transdc_His_kin-like_C"/>
</dbReference>
<dbReference type="PROSITE" id="PS50924">
    <property type="entry name" value="MHYT"/>
    <property type="match status" value="1"/>
</dbReference>
<protein>
    <recommendedName>
        <fullName evidence="3">histidine kinase</fullName>
        <ecNumber evidence="3">2.7.13.3</ecNumber>
    </recommendedName>
</protein>
<keyword evidence="12" id="KW-0902">Two-component regulatory system</keyword>
<dbReference type="InterPro" id="IPR013767">
    <property type="entry name" value="PAS_fold"/>
</dbReference>
<dbReference type="PROSITE" id="PS50109">
    <property type="entry name" value="HIS_KIN"/>
    <property type="match status" value="1"/>
</dbReference>
<dbReference type="InterPro" id="IPR005467">
    <property type="entry name" value="His_kinase_dom"/>
</dbReference>
<keyword evidence="5" id="KW-0997">Cell inner membrane</keyword>
<dbReference type="CDD" id="cd00130">
    <property type="entry name" value="PAS"/>
    <property type="match status" value="2"/>
</dbReference>
<evidence type="ECO:0000259" key="17">
    <source>
        <dbReference type="PROSITE" id="PS50109"/>
    </source>
</evidence>
<evidence type="ECO:0000256" key="12">
    <source>
        <dbReference type="ARBA" id="ARBA00023012"/>
    </source>
</evidence>
<evidence type="ECO:0000259" key="21">
    <source>
        <dbReference type="PROSITE" id="PS50894"/>
    </source>
</evidence>
<reference evidence="23 24" key="1">
    <citation type="submission" date="2023-10" db="EMBL/GenBank/DDBJ databases">
        <title>Psychrosphaera aquimaarina strain SW33 isolated from seawater.</title>
        <authorList>
            <person name="Bayburt H."/>
            <person name="Kim J.M."/>
            <person name="Choi B.J."/>
            <person name="Jeon C.O."/>
        </authorList>
    </citation>
    <scope>NUCLEOTIDE SEQUENCE [LARGE SCALE GENOMIC DNA]</scope>
    <source>
        <strain evidence="23 24">KCTC 52743</strain>
    </source>
</reference>
<dbReference type="SMART" id="SM00091">
    <property type="entry name" value="PAS"/>
    <property type="match status" value="2"/>
</dbReference>
<evidence type="ECO:0000313" key="23">
    <source>
        <dbReference type="EMBL" id="MDU0112959.1"/>
    </source>
</evidence>
<dbReference type="PANTHER" id="PTHR43047:SF72">
    <property type="entry name" value="OSMOSENSING HISTIDINE PROTEIN KINASE SLN1"/>
    <property type="match status" value="1"/>
</dbReference>
<name>A0ABU3QZV1_9GAMM</name>
<evidence type="ECO:0000256" key="8">
    <source>
        <dbReference type="ARBA" id="ARBA00022692"/>
    </source>
</evidence>
<feature type="modified residue" description="Phosphohistidine" evidence="14">
    <location>
        <position position="968"/>
    </location>
</feature>
<dbReference type="PROSITE" id="PS50894">
    <property type="entry name" value="HPT"/>
    <property type="match status" value="1"/>
</dbReference>
<accession>A0ABU3QZV1</accession>
<evidence type="ECO:0000256" key="7">
    <source>
        <dbReference type="ARBA" id="ARBA00022679"/>
    </source>
</evidence>
<dbReference type="InterPro" id="IPR001610">
    <property type="entry name" value="PAC"/>
</dbReference>
<dbReference type="PROSITE" id="PS50113">
    <property type="entry name" value="PAC"/>
    <property type="match status" value="1"/>
</dbReference>
<keyword evidence="7" id="KW-0808">Transferase</keyword>
<feature type="transmembrane region" description="Helical" evidence="16">
    <location>
        <begin position="188"/>
        <end position="211"/>
    </location>
</feature>
<dbReference type="SUPFAM" id="SSF55874">
    <property type="entry name" value="ATPase domain of HSP90 chaperone/DNA topoisomerase II/histidine kinase"/>
    <property type="match status" value="1"/>
</dbReference>
<dbReference type="InterPro" id="IPR036097">
    <property type="entry name" value="HisK_dim/P_sf"/>
</dbReference>
<keyword evidence="10" id="KW-0547">Nucleotide-binding</keyword>
<dbReference type="InterPro" id="IPR035965">
    <property type="entry name" value="PAS-like_dom_sf"/>
</dbReference>
<dbReference type="InterPro" id="IPR036641">
    <property type="entry name" value="HPT_dom_sf"/>
</dbReference>
<evidence type="ECO:0000256" key="1">
    <source>
        <dbReference type="ARBA" id="ARBA00000085"/>
    </source>
</evidence>
<evidence type="ECO:0000256" key="14">
    <source>
        <dbReference type="PROSITE-ProRule" id="PRU00110"/>
    </source>
</evidence>
<dbReference type="SMART" id="SM00388">
    <property type="entry name" value="HisKA"/>
    <property type="match status" value="1"/>
</dbReference>
<organism evidence="23 24">
    <name type="scientific">Psychrosphaera aquimarina</name>
    <dbReference type="NCBI Taxonomy" id="2044854"/>
    <lineage>
        <taxon>Bacteria</taxon>
        <taxon>Pseudomonadati</taxon>
        <taxon>Pseudomonadota</taxon>
        <taxon>Gammaproteobacteria</taxon>
        <taxon>Alteromonadales</taxon>
        <taxon>Pseudoalteromonadaceae</taxon>
        <taxon>Psychrosphaera</taxon>
    </lineage>
</organism>
<dbReference type="SUPFAM" id="SSF47384">
    <property type="entry name" value="Homodimeric domain of signal transducing histidine kinase"/>
    <property type="match status" value="1"/>
</dbReference>
<dbReference type="PROSITE" id="PS50112">
    <property type="entry name" value="PAS"/>
    <property type="match status" value="2"/>
</dbReference>
<dbReference type="PANTHER" id="PTHR43047">
    <property type="entry name" value="TWO-COMPONENT HISTIDINE PROTEIN KINASE"/>
    <property type="match status" value="1"/>
</dbReference>
<dbReference type="NCBIfam" id="TIGR00229">
    <property type="entry name" value="sensory_box"/>
    <property type="match status" value="2"/>
</dbReference>
<gene>
    <name evidence="23" type="ORF">RT723_08110</name>
</gene>
<dbReference type="SUPFAM" id="SSF55785">
    <property type="entry name" value="PYP-like sensor domain (PAS domain)"/>
    <property type="match status" value="2"/>
</dbReference>
<evidence type="ECO:0000256" key="3">
    <source>
        <dbReference type="ARBA" id="ARBA00012438"/>
    </source>
</evidence>
<evidence type="ECO:0000256" key="2">
    <source>
        <dbReference type="ARBA" id="ARBA00004429"/>
    </source>
</evidence>
<dbReference type="Pfam" id="PF01627">
    <property type="entry name" value="Hpt"/>
    <property type="match status" value="1"/>
</dbReference>
<dbReference type="InterPro" id="IPR000014">
    <property type="entry name" value="PAS"/>
</dbReference>
<dbReference type="Pfam" id="PF03707">
    <property type="entry name" value="MHYT"/>
    <property type="match status" value="3"/>
</dbReference>
<dbReference type="Pfam" id="PF00512">
    <property type="entry name" value="HisKA"/>
    <property type="match status" value="1"/>
</dbReference>
<dbReference type="InterPro" id="IPR003661">
    <property type="entry name" value="HisK_dim/P_dom"/>
</dbReference>
<dbReference type="Gene3D" id="3.30.565.10">
    <property type="entry name" value="Histidine kinase-like ATPase, C-terminal domain"/>
    <property type="match status" value="1"/>
</dbReference>
<evidence type="ECO:0000256" key="16">
    <source>
        <dbReference type="PROSITE-ProRule" id="PRU00244"/>
    </source>
</evidence>
<comment type="subcellular location">
    <subcellularLocation>
        <location evidence="2">Cell inner membrane</location>
        <topology evidence="2">Multi-pass membrane protein</topology>
    </subcellularLocation>
</comment>
<dbReference type="InterPro" id="IPR013655">
    <property type="entry name" value="PAS_fold_3"/>
</dbReference>
<dbReference type="SMART" id="SM00448">
    <property type="entry name" value="REC"/>
    <property type="match status" value="1"/>
</dbReference>
<dbReference type="Pfam" id="PF08447">
    <property type="entry name" value="PAS_3"/>
    <property type="match status" value="1"/>
</dbReference>
<feature type="transmembrane region" description="Helical" evidence="16">
    <location>
        <begin position="91"/>
        <end position="111"/>
    </location>
</feature>
<evidence type="ECO:0000259" key="20">
    <source>
        <dbReference type="PROSITE" id="PS50113"/>
    </source>
</evidence>
<dbReference type="EMBL" id="JAWCUA010000007">
    <property type="protein sequence ID" value="MDU0112959.1"/>
    <property type="molecule type" value="Genomic_DNA"/>
</dbReference>
<evidence type="ECO:0000256" key="4">
    <source>
        <dbReference type="ARBA" id="ARBA00022475"/>
    </source>
</evidence>
<dbReference type="Gene3D" id="1.20.120.160">
    <property type="entry name" value="HPT domain"/>
    <property type="match status" value="1"/>
</dbReference>
<keyword evidence="24" id="KW-1185">Reference proteome</keyword>
<comment type="caution">
    <text evidence="23">The sequence shown here is derived from an EMBL/GenBank/DDBJ whole genome shotgun (WGS) entry which is preliminary data.</text>
</comment>
<dbReference type="Pfam" id="PF00989">
    <property type="entry name" value="PAS"/>
    <property type="match status" value="1"/>
</dbReference>
<feature type="transmembrane region" description="Helical" evidence="16">
    <location>
        <begin position="58"/>
        <end position="79"/>
    </location>
</feature>
<dbReference type="Pfam" id="PF02518">
    <property type="entry name" value="HATPase_c"/>
    <property type="match status" value="1"/>
</dbReference>
<dbReference type="CDD" id="cd16922">
    <property type="entry name" value="HATPase_EvgS-ArcB-TorS-like"/>
    <property type="match status" value="1"/>
</dbReference>
<dbReference type="InterPro" id="IPR003594">
    <property type="entry name" value="HATPase_dom"/>
</dbReference>
<dbReference type="SUPFAM" id="SSF47226">
    <property type="entry name" value="Histidine-containing phosphotransfer domain, HPT domain"/>
    <property type="match status" value="1"/>
</dbReference>
<dbReference type="Gene3D" id="3.40.50.2300">
    <property type="match status" value="1"/>
</dbReference>
<dbReference type="Gene3D" id="3.30.450.20">
    <property type="entry name" value="PAS domain"/>
    <property type="match status" value="2"/>
</dbReference>
<feature type="transmembrane region" description="Helical" evidence="16">
    <location>
        <begin position="123"/>
        <end position="144"/>
    </location>
</feature>
<keyword evidence="4" id="KW-1003">Cell membrane</keyword>
<evidence type="ECO:0000256" key="5">
    <source>
        <dbReference type="ARBA" id="ARBA00022519"/>
    </source>
</evidence>
<feature type="domain" description="PAS" evidence="19">
    <location>
        <begin position="397"/>
        <end position="475"/>
    </location>
</feature>
<dbReference type="SUPFAM" id="SSF52172">
    <property type="entry name" value="CheY-like"/>
    <property type="match status" value="1"/>
</dbReference>
<evidence type="ECO:0000259" key="19">
    <source>
        <dbReference type="PROSITE" id="PS50112"/>
    </source>
</evidence>
<evidence type="ECO:0000256" key="13">
    <source>
        <dbReference type="ARBA" id="ARBA00023136"/>
    </source>
</evidence>
<dbReference type="InterPro" id="IPR001789">
    <property type="entry name" value="Sig_transdc_resp-reg_receiver"/>
</dbReference>
<dbReference type="InterPro" id="IPR000700">
    <property type="entry name" value="PAS-assoc_C"/>
</dbReference>
<feature type="transmembrane region" description="Helical" evidence="16">
    <location>
        <begin position="25"/>
        <end position="46"/>
    </location>
</feature>
<feature type="modified residue" description="4-aspartylphosphate" evidence="15">
    <location>
        <position position="828"/>
    </location>
</feature>
<evidence type="ECO:0000256" key="9">
    <source>
        <dbReference type="ARBA" id="ARBA00022777"/>
    </source>
</evidence>
<feature type="domain" description="Response regulatory" evidence="18">
    <location>
        <begin position="778"/>
        <end position="898"/>
    </location>
</feature>
<dbReference type="PRINTS" id="PR00344">
    <property type="entry name" value="BCTRLSENSOR"/>
</dbReference>
<proteinExistence type="predicted"/>
<feature type="transmembrane region" description="Helical" evidence="16">
    <location>
        <begin position="231"/>
        <end position="257"/>
    </location>
</feature>
<dbReference type="CDD" id="cd00082">
    <property type="entry name" value="HisKA"/>
    <property type="match status" value="1"/>
</dbReference>
<evidence type="ECO:0000313" key="24">
    <source>
        <dbReference type="Proteomes" id="UP001257914"/>
    </source>
</evidence>
<dbReference type="RefSeq" id="WP_315946610.1">
    <property type="nucleotide sequence ID" value="NZ_JAWCUA010000007.1"/>
</dbReference>
<evidence type="ECO:0000256" key="6">
    <source>
        <dbReference type="ARBA" id="ARBA00022553"/>
    </source>
</evidence>
<dbReference type="Pfam" id="PF00072">
    <property type="entry name" value="Response_reg"/>
    <property type="match status" value="1"/>
</dbReference>
<keyword evidence="9" id="KW-0418">Kinase</keyword>
<feature type="domain" description="PAS" evidence="19">
    <location>
        <begin position="269"/>
        <end position="339"/>
    </location>
</feature>
<keyword evidence="11 16" id="KW-1133">Transmembrane helix</keyword>
<dbReference type="InterPro" id="IPR008207">
    <property type="entry name" value="Sig_transdc_His_kin_Hpt_dom"/>
</dbReference>
<feature type="domain" description="Histidine kinase" evidence="17">
    <location>
        <begin position="542"/>
        <end position="759"/>
    </location>
</feature>
<dbReference type="Proteomes" id="UP001257914">
    <property type="component" value="Unassembled WGS sequence"/>
</dbReference>
<comment type="catalytic activity">
    <reaction evidence="1">
        <text>ATP + protein L-histidine = ADP + protein N-phospho-L-histidine.</text>
        <dbReference type="EC" id="2.7.13.3"/>
    </reaction>
</comment>
<dbReference type="InterPro" id="IPR036890">
    <property type="entry name" value="HATPase_C_sf"/>
</dbReference>
<feature type="domain" description="PAC" evidence="20">
    <location>
        <begin position="472"/>
        <end position="524"/>
    </location>
</feature>
<evidence type="ECO:0000256" key="10">
    <source>
        <dbReference type="ARBA" id="ARBA00022840"/>
    </source>
</evidence>
<feature type="domain" description="HPt" evidence="21">
    <location>
        <begin position="929"/>
        <end position="1028"/>
    </location>
</feature>
<dbReference type="EC" id="2.7.13.3" evidence="3"/>
<keyword evidence="8 16" id="KW-0812">Transmembrane</keyword>
<feature type="domain" description="MHYT" evidence="22">
    <location>
        <begin position="22"/>
        <end position="217"/>
    </location>
</feature>
<keyword evidence="10" id="KW-0067">ATP-binding</keyword>
<evidence type="ECO:0000256" key="15">
    <source>
        <dbReference type="PROSITE-ProRule" id="PRU00169"/>
    </source>
</evidence>
<dbReference type="SMART" id="SM00086">
    <property type="entry name" value="PAC"/>
    <property type="match status" value="2"/>
</dbReference>
<dbReference type="SMART" id="SM00387">
    <property type="entry name" value="HATPase_c"/>
    <property type="match status" value="1"/>
</dbReference>
<evidence type="ECO:0000259" key="22">
    <source>
        <dbReference type="PROSITE" id="PS50924"/>
    </source>
</evidence>
<evidence type="ECO:0000259" key="18">
    <source>
        <dbReference type="PROSITE" id="PS50110"/>
    </source>
</evidence>
<sequence>MLDQILAYFSISPDSILIYGTHNKAMVALSLFIAILSSFMGLQLATQEAKDISIVRRNITLLGGSVALGGGIWSMHFIGMLAFELCTVVDYNVSLTLFSMLPGIAASFVALNHIQKHTNGIKPLIWGGVLVGSGIGAMHYTGMASMQMAPLLRYDLSIFTLSIIVAVTFAMLSLWIRTGLLKIWGQKGWQANLVASVVMGFAIAGMHYTGMAAARFVKPPGLELGDQTSEMSFYLALVVSITTIVIITLILCINVIYKYRDISRHASLSEHRLRSMMDTAVDAIISFDRKGIIENVNRATETLLGWNSHEIVGKNVKLLMPPESYDTHDNNLREFITTGQSSVIGGSREVKAQHKDGTLINIRLAIGHVDLERDSFFVAFMSDIRQRIEMEQALRENEAKFRSLISNIPGIAYRCLNEKSWPLLFISDAVEEITGYPAKDFLPPNNKRNFSDLFHPDDVDLISSNQIVDQMFNLEYRIITKNGDIRWMMEFGNHITDDETGEIWLDGFIMDITERQNMEQQLREAKEIAEEAAEARAAFMANMSHEIRTPMNAIIGFSDILLETELKPDQLKHLNVINNASKSLLHLLNDILDSAKLDKGKLELELRQFSLIEEVDAVISTLWLQARNKGLELNADISRKLNGFYLGSPERIRQVLTNLIGNAVKFTESGRVTVSVYPVGDNNVRFEIEDTGIGMDEQQLKSVFEAFTQADASMSRRFGGTGLGTTISKQLVELMGGEINAQSELNVGTKFYFELPLPQVKHKVEKQQVTQVQLPPLKILVVDDIQQNIDLLTLLLERDGHTVVTARDGKQALVRMSDCKEIQLVLMDIQMPVLDGLNATKQRREYEKQHQLPQMPIIALTASVLLDDKLAAEQSGMQGFANKPVDYTLLSNEIARVLDIDVELSPVTVDNNKADLLMDETKGEALWGSLDAYYQQILSFINSQSVAITDLKQIIVSESWDKVTAVAHSLKGVSGNLAIVKLQRLFAQLESVVSSHPEQCISVYETIDDVFTELTDKVNTWKNNYQNVATFSEVDQDALISLLNQLHTKAQENEAEETDLAELLTYSESEYRSDINKIYNALNDFEFEYALEHIVALKQRLESK</sequence>
<dbReference type="Gene3D" id="1.10.287.130">
    <property type="match status" value="1"/>
</dbReference>
<dbReference type="CDD" id="cd17546">
    <property type="entry name" value="REC_hyHK_CKI1_RcsC-like"/>
    <property type="match status" value="1"/>
</dbReference>
<keyword evidence="6 15" id="KW-0597">Phosphoprotein</keyword>
<dbReference type="InterPro" id="IPR005330">
    <property type="entry name" value="MHYT_dom"/>
</dbReference>
<keyword evidence="13 16" id="KW-0472">Membrane</keyword>
<dbReference type="InterPro" id="IPR011006">
    <property type="entry name" value="CheY-like_superfamily"/>
</dbReference>
<evidence type="ECO:0000256" key="11">
    <source>
        <dbReference type="ARBA" id="ARBA00022989"/>
    </source>
</evidence>